<dbReference type="Proteomes" id="UP000265520">
    <property type="component" value="Unassembled WGS sequence"/>
</dbReference>
<reference evidence="1 2" key="1">
    <citation type="journal article" date="2018" name="Front. Plant Sci.">
        <title>Red Clover (Trifolium pratense) and Zigzag Clover (T. medium) - A Picture of Genomic Similarities and Differences.</title>
        <authorList>
            <person name="Dluhosova J."/>
            <person name="Istvanek J."/>
            <person name="Nedelnik J."/>
            <person name="Repkova J."/>
        </authorList>
    </citation>
    <scope>NUCLEOTIDE SEQUENCE [LARGE SCALE GENOMIC DNA]</scope>
    <source>
        <strain evidence="2">cv. 10/8</strain>
        <tissue evidence="1">Leaf</tissue>
    </source>
</reference>
<sequence>FVPGGVEAAGRFDFLYSDLIIVVERVRICSASASNLDEEK</sequence>
<proteinExistence type="predicted"/>
<comment type="caution">
    <text evidence="1">The sequence shown here is derived from an EMBL/GenBank/DDBJ whole genome shotgun (WGS) entry which is preliminary data.</text>
</comment>
<dbReference type="AlphaFoldDB" id="A0A392V4U2"/>
<organism evidence="1 2">
    <name type="scientific">Trifolium medium</name>
    <dbReference type="NCBI Taxonomy" id="97028"/>
    <lineage>
        <taxon>Eukaryota</taxon>
        <taxon>Viridiplantae</taxon>
        <taxon>Streptophyta</taxon>
        <taxon>Embryophyta</taxon>
        <taxon>Tracheophyta</taxon>
        <taxon>Spermatophyta</taxon>
        <taxon>Magnoliopsida</taxon>
        <taxon>eudicotyledons</taxon>
        <taxon>Gunneridae</taxon>
        <taxon>Pentapetalae</taxon>
        <taxon>rosids</taxon>
        <taxon>fabids</taxon>
        <taxon>Fabales</taxon>
        <taxon>Fabaceae</taxon>
        <taxon>Papilionoideae</taxon>
        <taxon>50 kb inversion clade</taxon>
        <taxon>NPAAA clade</taxon>
        <taxon>Hologalegina</taxon>
        <taxon>IRL clade</taxon>
        <taxon>Trifolieae</taxon>
        <taxon>Trifolium</taxon>
    </lineage>
</organism>
<evidence type="ECO:0000313" key="1">
    <source>
        <dbReference type="EMBL" id="MCI83318.1"/>
    </source>
</evidence>
<protein>
    <submittedName>
        <fullName evidence="1">Uncharacterized protein</fullName>
    </submittedName>
</protein>
<keyword evidence="2" id="KW-1185">Reference proteome</keyword>
<accession>A0A392V4U2</accession>
<evidence type="ECO:0000313" key="2">
    <source>
        <dbReference type="Proteomes" id="UP000265520"/>
    </source>
</evidence>
<name>A0A392V4U2_9FABA</name>
<dbReference type="EMBL" id="LXQA011064270">
    <property type="protein sequence ID" value="MCI83318.1"/>
    <property type="molecule type" value="Genomic_DNA"/>
</dbReference>
<feature type="non-terminal residue" evidence="1">
    <location>
        <position position="1"/>
    </location>
</feature>